<reference evidence="2 3" key="1">
    <citation type="submission" date="2014-11" db="EMBL/GenBank/DDBJ databases">
        <authorList>
            <person name="Zhu J."/>
            <person name="Qi W."/>
            <person name="Song R."/>
        </authorList>
    </citation>
    <scope>NUCLEOTIDE SEQUENCE [LARGE SCALE GENOMIC DNA]</scope>
</reference>
<dbReference type="InterPro" id="IPR000210">
    <property type="entry name" value="BTB/POZ_dom"/>
</dbReference>
<dbReference type="InParanoid" id="A0A0G4FZI2"/>
<evidence type="ECO:0000313" key="3">
    <source>
        <dbReference type="Proteomes" id="UP000041254"/>
    </source>
</evidence>
<dbReference type="SUPFAM" id="SSF54695">
    <property type="entry name" value="POZ domain"/>
    <property type="match status" value="1"/>
</dbReference>
<organism evidence="2 3">
    <name type="scientific">Vitrella brassicaformis (strain CCMP3155)</name>
    <dbReference type="NCBI Taxonomy" id="1169540"/>
    <lineage>
        <taxon>Eukaryota</taxon>
        <taxon>Sar</taxon>
        <taxon>Alveolata</taxon>
        <taxon>Colpodellida</taxon>
        <taxon>Vitrellaceae</taxon>
        <taxon>Vitrella</taxon>
    </lineage>
</organism>
<dbReference type="PROSITE" id="PS50097">
    <property type="entry name" value="BTB"/>
    <property type="match status" value="1"/>
</dbReference>
<dbReference type="Gene3D" id="3.30.710.10">
    <property type="entry name" value="Potassium Channel Kv1.1, Chain A"/>
    <property type="match status" value="1"/>
</dbReference>
<dbReference type="STRING" id="1169540.A0A0G4FZI2"/>
<dbReference type="PhylomeDB" id="A0A0G4FZI2"/>
<evidence type="ECO:0000259" key="1">
    <source>
        <dbReference type="PROSITE" id="PS50097"/>
    </source>
</evidence>
<dbReference type="SMART" id="SM00225">
    <property type="entry name" value="BTB"/>
    <property type="match status" value="1"/>
</dbReference>
<gene>
    <name evidence="2" type="ORF">Vbra_16573</name>
</gene>
<dbReference type="PANTHER" id="PTHR24413">
    <property type="entry name" value="SPECKLE-TYPE POZ PROTEIN"/>
    <property type="match status" value="1"/>
</dbReference>
<accession>A0A0G4FZI2</accession>
<dbReference type="OMA" id="DWSIEPG"/>
<proteinExistence type="predicted"/>
<dbReference type="VEuPathDB" id="CryptoDB:Vbra_16573"/>
<keyword evidence="3" id="KW-1185">Reference proteome</keyword>
<dbReference type="AlphaFoldDB" id="A0A0G4FZI2"/>
<name>A0A0G4FZI2_VITBC</name>
<evidence type="ECO:0000313" key="2">
    <source>
        <dbReference type="EMBL" id="CEM20933.1"/>
    </source>
</evidence>
<sequence>MSTVYSGSHLAAGTMYGNVRSPMNALSYPNAISTEMRPPMTGGPQAQGGVDAMAEMMAINRHKQLQQNLMKLLTDPVYESLFDCVLIAEGREIRAHKCILAANCEYFRTAMCSGSHAMSRIDFSNQRYTVVKQLVNYIYGGELDENTSLTDIMDVLGEARALGVETMDSTSVAQMVVARLTMETSLGLLEHAEIVHHPLIAKGVCQYAGEHLLEILKNHTAKQRLVNLREDNKPFVIELIKVAAAKCRNERDVELVVVFAVEWSQNENACDLLKDCKNWPWNADQGKLSIFRTDASETGHEISSYEWRISNIKDLLSGTRESPQRFVCGMCFDWSVRIDHGAENKVRIVYENATERDPTAGICLKRFPAAMFAWQVIFRGQNVFYERPVFICFPQDVNLHWSTTLPIVANEIHDDDEIIITCTMAENPLISLILYHFSNDLEGTVAAEDILNRLPHIEYRCLSAYGLTVNMKKNKGGPL</sequence>
<dbReference type="OrthoDB" id="407106at2759"/>
<feature type="domain" description="BTB" evidence="1">
    <location>
        <begin position="82"/>
        <end position="147"/>
    </location>
</feature>
<dbReference type="Pfam" id="PF00651">
    <property type="entry name" value="BTB"/>
    <property type="match status" value="1"/>
</dbReference>
<protein>
    <recommendedName>
        <fullName evidence="1">BTB domain-containing protein</fullName>
    </recommendedName>
</protein>
<dbReference type="CDD" id="cd18186">
    <property type="entry name" value="BTB_POZ_ZBTB_KLHL-like"/>
    <property type="match status" value="1"/>
</dbReference>
<dbReference type="EMBL" id="CDMY01000531">
    <property type="protein sequence ID" value="CEM20933.1"/>
    <property type="molecule type" value="Genomic_DNA"/>
</dbReference>
<dbReference type="InterPro" id="IPR011333">
    <property type="entry name" value="SKP1/BTB/POZ_sf"/>
</dbReference>
<dbReference type="Proteomes" id="UP000041254">
    <property type="component" value="Unassembled WGS sequence"/>
</dbReference>